<proteinExistence type="predicted"/>
<comment type="caution">
    <text evidence="1">The sequence shown here is derived from an EMBL/GenBank/DDBJ whole genome shotgun (WGS) entry which is preliminary data.</text>
</comment>
<protein>
    <submittedName>
        <fullName evidence="1">Uncharacterized protein</fullName>
    </submittedName>
</protein>
<dbReference type="AlphaFoldDB" id="X7ZXC7"/>
<reference evidence="1" key="1">
    <citation type="submission" date="2014-01" db="EMBL/GenBank/DDBJ databases">
        <authorList>
            <person name="Brown-Elliot B."/>
            <person name="Wallace R."/>
            <person name="Lenaerts A."/>
            <person name="Ordway D."/>
            <person name="DeGroote M.A."/>
            <person name="Parker T."/>
            <person name="Sizemore C."/>
            <person name="Tallon L.J."/>
            <person name="Sadzewicz L.K."/>
            <person name="Sengamalay N."/>
            <person name="Fraser C.M."/>
            <person name="Hine E."/>
            <person name="Shefchek K.A."/>
            <person name="Das S.P."/>
            <person name="Tettelin H."/>
        </authorList>
    </citation>
    <scope>NUCLEOTIDE SEQUENCE [LARGE SCALE GENOMIC DNA]</scope>
    <source>
        <strain evidence="1">4042</strain>
    </source>
</reference>
<dbReference type="PATRIC" id="fig|1299334.3.peg.7080"/>
<gene>
    <name evidence="1" type="ORF">I553_5117</name>
</gene>
<organism evidence="1">
    <name type="scientific">Mycobacterium xenopi 4042</name>
    <dbReference type="NCBI Taxonomy" id="1299334"/>
    <lineage>
        <taxon>Bacteria</taxon>
        <taxon>Bacillati</taxon>
        <taxon>Actinomycetota</taxon>
        <taxon>Actinomycetes</taxon>
        <taxon>Mycobacteriales</taxon>
        <taxon>Mycobacteriaceae</taxon>
        <taxon>Mycobacterium</taxon>
    </lineage>
</organism>
<accession>X7ZXC7</accession>
<evidence type="ECO:0000313" key="1">
    <source>
        <dbReference type="EMBL" id="EUA23265.1"/>
    </source>
</evidence>
<dbReference type="EMBL" id="JAOB01000069">
    <property type="protein sequence ID" value="EUA23265.1"/>
    <property type="molecule type" value="Genomic_DNA"/>
</dbReference>
<sequence length="42" mass="4554">MSTVAAIAKVSPGRFIGISAAKVNYSQQQLRRQPPNFSSSYP</sequence>
<name>X7ZXC7_MYCXE</name>